<keyword evidence="2" id="KW-1185">Reference proteome</keyword>
<dbReference type="HOGENOM" id="CLU_2032879_0_0_2"/>
<accession>D5VT64</accession>
<gene>
    <name evidence="1" type="ordered locus">Metin_1113</name>
</gene>
<dbReference type="KEGG" id="mif:Metin_1113"/>
<dbReference type="Proteomes" id="UP000002061">
    <property type="component" value="Chromosome"/>
</dbReference>
<sequence length="121" mass="14409">MILKILFSFQNLINKGNLTIEVSNFLYIKVEKEKVEINIKDIERVKMLLKIFSKRKKEKSIFNSFKSLIKKLNDIGEQFKRENKRLILKVEGKEVLILGESSLLFKNFKIKNKLYLIKLFL</sequence>
<name>D5VT64_METIM</name>
<reference evidence="1" key="1">
    <citation type="submission" date="2010-04" db="EMBL/GenBank/DDBJ databases">
        <title>Complete sequence of Methanocaldococcus infernus ME.</title>
        <authorList>
            <consortium name="US DOE Joint Genome Institute"/>
            <person name="Lucas S."/>
            <person name="Copeland A."/>
            <person name="Lapidus A."/>
            <person name="Cheng J.-F."/>
            <person name="Bruce D."/>
            <person name="Goodwin L."/>
            <person name="Pitluck S."/>
            <person name="Munk A.C."/>
            <person name="Detter J.C."/>
            <person name="Han C."/>
            <person name="Tapia R."/>
            <person name="Land M."/>
            <person name="Hauser L."/>
            <person name="Kyrpides N."/>
            <person name="Mikhailova N."/>
            <person name="Sieprawska-Lupa M."/>
            <person name="Whitman W.B."/>
            <person name="Woyke T."/>
        </authorList>
    </citation>
    <scope>NUCLEOTIDE SEQUENCE [LARGE SCALE GENOMIC DNA]</scope>
    <source>
        <strain evidence="1">ME</strain>
    </source>
</reference>
<proteinExistence type="predicted"/>
<dbReference type="STRING" id="573063.Metin_1113"/>
<dbReference type="AlphaFoldDB" id="D5VT64"/>
<dbReference type="eggNOG" id="arCOG08298">
    <property type="taxonomic scope" value="Archaea"/>
</dbReference>
<dbReference type="RefSeq" id="WP_013100512.1">
    <property type="nucleotide sequence ID" value="NC_014122.1"/>
</dbReference>
<evidence type="ECO:0000313" key="2">
    <source>
        <dbReference type="Proteomes" id="UP000002061"/>
    </source>
</evidence>
<dbReference type="EMBL" id="CP002009">
    <property type="protein sequence ID" value="ADG13767.1"/>
    <property type="molecule type" value="Genomic_DNA"/>
</dbReference>
<protein>
    <submittedName>
        <fullName evidence="1">Uncharacterized protein</fullName>
    </submittedName>
</protein>
<evidence type="ECO:0000313" key="1">
    <source>
        <dbReference type="EMBL" id="ADG13767.1"/>
    </source>
</evidence>
<dbReference type="GeneID" id="9132130"/>
<organism evidence="1 2">
    <name type="scientific">Methanocaldococcus infernus (strain DSM 11812 / JCM 15783 / ME)</name>
    <dbReference type="NCBI Taxonomy" id="573063"/>
    <lineage>
        <taxon>Archaea</taxon>
        <taxon>Methanobacteriati</taxon>
        <taxon>Methanobacteriota</taxon>
        <taxon>Methanomada group</taxon>
        <taxon>Methanococci</taxon>
        <taxon>Methanococcales</taxon>
        <taxon>Methanocaldococcaceae</taxon>
        <taxon>Methanocaldococcus</taxon>
    </lineage>
</organism>